<feature type="domain" description="EDRF1 N-terminal" evidence="3">
    <location>
        <begin position="241"/>
        <end position="485"/>
    </location>
</feature>
<dbReference type="Proteomes" id="UP000625711">
    <property type="component" value="Unassembled WGS sequence"/>
</dbReference>
<dbReference type="Pfam" id="PF23788">
    <property type="entry name" value="EDRF1_N"/>
    <property type="match status" value="2"/>
</dbReference>
<evidence type="ECO:0000259" key="3">
    <source>
        <dbReference type="Pfam" id="PF23788"/>
    </source>
</evidence>
<evidence type="ECO:0000256" key="1">
    <source>
        <dbReference type="SAM" id="MobiDB-lite"/>
    </source>
</evidence>
<evidence type="ECO:0000313" key="4">
    <source>
        <dbReference type="EMBL" id="KAF7286729.1"/>
    </source>
</evidence>
<keyword evidence="5" id="KW-1185">Reference proteome</keyword>
<organism evidence="4 5">
    <name type="scientific">Rhynchophorus ferrugineus</name>
    <name type="common">Red palm weevil</name>
    <name type="synonym">Curculio ferrugineus</name>
    <dbReference type="NCBI Taxonomy" id="354439"/>
    <lineage>
        <taxon>Eukaryota</taxon>
        <taxon>Metazoa</taxon>
        <taxon>Ecdysozoa</taxon>
        <taxon>Arthropoda</taxon>
        <taxon>Hexapoda</taxon>
        <taxon>Insecta</taxon>
        <taxon>Pterygota</taxon>
        <taxon>Neoptera</taxon>
        <taxon>Endopterygota</taxon>
        <taxon>Coleoptera</taxon>
        <taxon>Polyphaga</taxon>
        <taxon>Cucujiformia</taxon>
        <taxon>Curculionidae</taxon>
        <taxon>Dryophthorinae</taxon>
        <taxon>Rhynchophorus</taxon>
    </lineage>
</organism>
<dbReference type="AlphaFoldDB" id="A0A834IUM3"/>
<gene>
    <name evidence="4" type="ORF">GWI33_004352</name>
</gene>
<evidence type="ECO:0000313" key="5">
    <source>
        <dbReference type="Proteomes" id="UP000625711"/>
    </source>
</evidence>
<evidence type="ECO:0000259" key="2">
    <source>
        <dbReference type="Pfam" id="PF23723"/>
    </source>
</evidence>
<evidence type="ECO:0008006" key="6">
    <source>
        <dbReference type="Google" id="ProtNLM"/>
    </source>
</evidence>
<dbReference type="PANTHER" id="PTHR15000:SF1">
    <property type="entry name" value="ERYTHROID DIFFERENTIATION-RELATED FACTOR 1"/>
    <property type="match status" value="1"/>
</dbReference>
<feature type="region of interest" description="Disordered" evidence="1">
    <location>
        <begin position="215"/>
        <end position="240"/>
    </location>
</feature>
<feature type="region of interest" description="Disordered" evidence="1">
    <location>
        <begin position="561"/>
        <end position="606"/>
    </location>
</feature>
<accession>A0A834IUM3</accession>
<dbReference type="OrthoDB" id="419432at2759"/>
<sequence>MSQQGSDLSKNSEDESELEKIKSRAVVKYSAPKPATFAKLQFNTDLNSPPSNWLSNSADSYGLQRVPYHQKGFSSFKMANMYPDCVGEVDVVSDAENIKTLLKIPYYKGHISMIVHRVENTLLLDDFDIYKYFLKTSETEWEWLKKFFFENVDRETYENDRHLYFKNRTQKALKQKSLVSKFLYHSLVEGETRCEGQDPKIEQNNLSRLRLYHSQDSRDSSVQTPPLPDPKPNTECPDSNQFEFNRNVVWTFEDIEMLLGTDMPIFGGGTHPCISLRLRDMSKPISVLTGIDYWLDNLMSNVPEVVMCYHINGIVQKYELIKTEDLPRLDNSKFSPKLIRDVAQSILSFLKTNATKSGHTYWLFKGKNEEVVKLYDLTSLCSEEDVQNGQNPFTIPVAMLLYRVGRNMKNSPHRRPQPGTIRMLLKNAIKLLPEEKYPEIVTSSHYMLADLYVPTEINPENPIFEQTGNEDDEASVYDDDEDLANDVCILDLEKPNNSQAFRNYYKSPPPLSGSLEERCYQSLEHVVSGLNCLHYFRETENDKKEEEATMAKPFEAIPMPYTKLDKHKSNANESENQQTRRKKKEKNKKKQETPEKLALIPKDKKDDSYDPKWPTFDPSKISWKGHLKILLFEKASLIYVTLAEFYITQSRYGECLRVLSLSARCQLTLNRIHFYKGVLRISCLLARAGDVCFLTVQHWNNIDLYREQLHSHHETDIRLLEKIEQDERAHKVNLGDSEIKVVFIPDIRTVEQMLVRTIECYEQSLKISACDNILFRLASSFNELANYYLNIAKYSKSPEEIIHACSKSEPYLIKGLQIFEKKNCATNVALLNSNMGHLHRLLAHANTPEERNELTPQERKHYNKAFQSYKRALRALGDRTFCPSIWNVVTWELSTALFTVSCILYDNPPSDVSKSEAQKQVLEALQTALDHCDLDESNPKLPLYQYRAGTILFRMGSLWHGQAWDAPPDSRRQAVQLAQIHYEKAVKLFLHSGEAFQFLTSQMQRVALIEFLIEGTGSAAVKLKHLQTCLDLFIDIDEMLNLLVEKKVEIPEETDILVADVGKSFKSLYSLLKLIKTRLQYVLKLLVKVCMSKPSPNKESPKLADIYKNCYKATFELSDELECDDLLKKLHKTLFTIKRIIKPNEESCNL</sequence>
<dbReference type="InterPro" id="IPR056583">
    <property type="entry name" value="EDRF1_TPR"/>
</dbReference>
<feature type="compositionally biased region" description="Basic and acidic residues" evidence="1">
    <location>
        <begin position="590"/>
        <end position="606"/>
    </location>
</feature>
<comment type="caution">
    <text evidence="4">The sequence shown here is derived from an EMBL/GenBank/DDBJ whole genome shotgun (WGS) entry which is preliminary data.</text>
</comment>
<reference evidence="4" key="1">
    <citation type="submission" date="2020-08" db="EMBL/GenBank/DDBJ databases">
        <title>Genome sequencing and assembly of the red palm weevil Rhynchophorus ferrugineus.</title>
        <authorList>
            <person name="Dias G.B."/>
            <person name="Bergman C.M."/>
            <person name="Manee M."/>
        </authorList>
    </citation>
    <scope>NUCLEOTIDE SEQUENCE</scope>
    <source>
        <strain evidence="4">AA-2017</strain>
        <tissue evidence="4">Whole larva</tissue>
    </source>
</reference>
<dbReference type="InterPro" id="IPR056582">
    <property type="entry name" value="EDRF1_N"/>
</dbReference>
<feature type="domain" description="EDRF1 TPR repeats region" evidence="2">
    <location>
        <begin position="776"/>
        <end position="1138"/>
    </location>
</feature>
<dbReference type="PANTHER" id="PTHR15000">
    <property type="entry name" value="ERYTHROID DIFFERENTIATION-RELATED FACTOR 1"/>
    <property type="match status" value="1"/>
</dbReference>
<dbReference type="GO" id="GO:0045893">
    <property type="term" value="P:positive regulation of DNA-templated transcription"/>
    <property type="evidence" value="ECO:0007669"/>
    <property type="project" value="TreeGrafter"/>
</dbReference>
<dbReference type="InterPro" id="IPR011990">
    <property type="entry name" value="TPR-like_helical_dom_sf"/>
</dbReference>
<feature type="domain" description="EDRF1 N-terminal" evidence="3">
    <location>
        <begin position="21"/>
        <end position="191"/>
    </location>
</feature>
<protein>
    <recommendedName>
        <fullName evidence="6">Erythroid differentiation-related factor 1</fullName>
    </recommendedName>
</protein>
<name>A0A834IUM3_RHYFE</name>
<feature type="compositionally biased region" description="Basic residues" evidence="1">
    <location>
        <begin position="579"/>
        <end position="589"/>
    </location>
</feature>
<dbReference type="Gene3D" id="1.25.40.10">
    <property type="entry name" value="Tetratricopeptide repeat domain"/>
    <property type="match status" value="1"/>
</dbReference>
<proteinExistence type="predicted"/>
<dbReference type="Pfam" id="PF23723">
    <property type="entry name" value="TPR_EDRF1"/>
    <property type="match status" value="1"/>
</dbReference>
<dbReference type="EMBL" id="JAACXV010000022">
    <property type="protein sequence ID" value="KAF7286729.1"/>
    <property type="molecule type" value="Genomic_DNA"/>
</dbReference>